<dbReference type="PANTHER" id="PTHR13528:SF2">
    <property type="entry name" value="LARGE RIBOSOMAL SUBUNIT PROTEIN BL28M"/>
    <property type="match status" value="1"/>
</dbReference>
<dbReference type="PANTHER" id="PTHR13528">
    <property type="entry name" value="39S RIBOSOMAL PROTEIN L28, MITOCHONDRIAL"/>
    <property type="match status" value="1"/>
</dbReference>
<feature type="region of interest" description="Disordered" evidence="4">
    <location>
        <begin position="188"/>
        <end position="217"/>
    </location>
</feature>
<evidence type="ECO:0000256" key="2">
    <source>
        <dbReference type="ARBA" id="ARBA00022980"/>
    </source>
</evidence>
<name>A0AAV4LWZ2_BABCB</name>
<feature type="compositionally biased region" description="Basic and acidic residues" evidence="4">
    <location>
        <begin position="202"/>
        <end position="214"/>
    </location>
</feature>
<evidence type="ECO:0000256" key="3">
    <source>
        <dbReference type="ARBA" id="ARBA00023274"/>
    </source>
</evidence>
<evidence type="ECO:0000313" key="5">
    <source>
        <dbReference type="EMBL" id="GIX64420.1"/>
    </source>
</evidence>
<comment type="caution">
    <text evidence="5">The sequence shown here is derived from an EMBL/GenBank/DDBJ whole genome shotgun (WGS) entry which is preliminary data.</text>
</comment>
<dbReference type="InterPro" id="IPR026569">
    <property type="entry name" value="Ribosomal_bL28"/>
</dbReference>
<sequence>MPRHACLFGKYLRLNGPVQRKGFKKNQIIHPIPVKAYGRVPSAASQTGLYHDEDFNYYSKVAFSLKRTRVKLKPNVFKKDFESRLLNTTVPNVRVTTSAIHAMTQAGGFDNYILNTSPEHLRSQLGERMRAVAYFYKQFPDIRAMQLPWKVFYTERSRADPAFAIHKHNMAKKRAEERAERERRRFSPFYLPPSHGLMPERQPFRADPSHDPSDPGHVAADMAEELAEAAGTAADRKLDLWWKRGGEQEFRRQLGGATGFDAAHVDVDMLHAYRKGGARGGGGPQGKAVRRRSKTFHPMRTPNTAK</sequence>
<dbReference type="AlphaFoldDB" id="A0AAV4LWZ2"/>
<dbReference type="Gene3D" id="2.30.170.40">
    <property type="entry name" value="Ribosomal protein L28/L24"/>
    <property type="match status" value="1"/>
</dbReference>
<accession>A0AAV4LWZ2</accession>
<reference evidence="5 6" key="1">
    <citation type="submission" date="2021-06" db="EMBL/GenBank/DDBJ databases">
        <title>Genome sequence of Babesia caballi.</title>
        <authorList>
            <person name="Yamagishi J."/>
            <person name="Kidaka T."/>
            <person name="Ochi A."/>
        </authorList>
    </citation>
    <scope>NUCLEOTIDE SEQUENCE [LARGE SCALE GENOMIC DNA]</scope>
    <source>
        <strain evidence="5">USDA-D6B2</strain>
    </source>
</reference>
<feature type="region of interest" description="Disordered" evidence="4">
    <location>
        <begin position="274"/>
        <end position="306"/>
    </location>
</feature>
<dbReference type="RefSeq" id="XP_067716489.1">
    <property type="nucleotide sequence ID" value="XM_067860388.1"/>
</dbReference>
<dbReference type="SUPFAM" id="SSF143800">
    <property type="entry name" value="L28p-like"/>
    <property type="match status" value="1"/>
</dbReference>
<keyword evidence="6" id="KW-1185">Reference proteome</keyword>
<keyword evidence="2 5" id="KW-0689">Ribosomal protein</keyword>
<comment type="similarity">
    <text evidence="1">Belongs to the bacterial ribosomal protein bL28 family.</text>
</comment>
<feature type="compositionally biased region" description="Basic residues" evidence="4">
    <location>
        <begin position="288"/>
        <end position="297"/>
    </location>
</feature>
<dbReference type="EMBL" id="BPLF01000003">
    <property type="protein sequence ID" value="GIX64420.1"/>
    <property type="molecule type" value="Genomic_DNA"/>
</dbReference>
<evidence type="ECO:0000256" key="4">
    <source>
        <dbReference type="SAM" id="MobiDB-lite"/>
    </source>
</evidence>
<organism evidence="5 6">
    <name type="scientific">Babesia caballi</name>
    <dbReference type="NCBI Taxonomy" id="5871"/>
    <lineage>
        <taxon>Eukaryota</taxon>
        <taxon>Sar</taxon>
        <taxon>Alveolata</taxon>
        <taxon>Apicomplexa</taxon>
        <taxon>Aconoidasida</taxon>
        <taxon>Piroplasmida</taxon>
        <taxon>Babesiidae</taxon>
        <taxon>Babesia</taxon>
    </lineage>
</organism>
<dbReference type="GO" id="GO:0003735">
    <property type="term" value="F:structural constituent of ribosome"/>
    <property type="evidence" value="ECO:0007669"/>
    <property type="project" value="InterPro"/>
</dbReference>
<keyword evidence="3" id="KW-0687">Ribonucleoprotein</keyword>
<dbReference type="Proteomes" id="UP001497744">
    <property type="component" value="Unassembled WGS sequence"/>
</dbReference>
<dbReference type="InterPro" id="IPR034704">
    <property type="entry name" value="Ribosomal_bL28/bL31-like_sf"/>
</dbReference>
<dbReference type="InterPro" id="IPR037147">
    <property type="entry name" value="Ribosomal_bL28_sf"/>
</dbReference>
<protein>
    <submittedName>
        <fullName evidence="5">Mitochondrial ribosomal protein L28, putative</fullName>
    </submittedName>
</protein>
<evidence type="ECO:0000313" key="6">
    <source>
        <dbReference type="Proteomes" id="UP001497744"/>
    </source>
</evidence>
<dbReference type="GeneID" id="94195901"/>
<proteinExistence type="inferred from homology"/>
<evidence type="ECO:0000256" key="1">
    <source>
        <dbReference type="ARBA" id="ARBA00008760"/>
    </source>
</evidence>
<gene>
    <name evidence="5" type="ORF">BcabD6B2_38550</name>
</gene>
<dbReference type="GO" id="GO:0005762">
    <property type="term" value="C:mitochondrial large ribosomal subunit"/>
    <property type="evidence" value="ECO:0007669"/>
    <property type="project" value="TreeGrafter"/>
</dbReference>